<evidence type="ECO:0000256" key="1">
    <source>
        <dbReference type="ARBA" id="ARBA00004508"/>
    </source>
</evidence>
<gene>
    <name evidence="8" type="ORF">OLC1_LOCUS9176</name>
</gene>
<dbReference type="Gene3D" id="1.20.120.1780">
    <property type="entry name" value="UbiA prenyltransferase"/>
    <property type="match status" value="1"/>
</dbReference>
<dbReference type="GO" id="GO:0031969">
    <property type="term" value="C:chloroplast membrane"/>
    <property type="evidence" value="ECO:0007669"/>
    <property type="project" value="UniProtKB-SubCell"/>
</dbReference>
<dbReference type="EMBL" id="OX459120">
    <property type="protein sequence ID" value="CAI9099094.1"/>
    <property type="molecule type" value="Genomic_DNA"/>
</dbReference>
<evidence type="ECO:0000256" key="3">
    <source>
        <dbReference type="ARBA" id="ARBA00022679"/>
    </source>
</evidence>
<dbReference type="PANTHER" id="PTHR43009">
    <property type="entry name" value="HOMOGENTISATE SOLANESYLTRANSFERASE, CHLOROPLASTIC"/>
    <property type="match status" value="1"/>
</dbReference>
<feature type="transmembrane region" description="Helical" evidence="7">
    <location>
        <begin position="289"/>
        <end position="306"/>
    </location>
</feature>
<name>A0AAV1CU05_OLDCO</name>
<evidence type="ECO:0000313" key="8">
    <source>
        <dbReference type="EMBL" id="CAI9099094.1"/>
    </source>
</evidence>
<dbReference type="PANTHER" id="PTHR43009:SF6">
    <property type="entry name" value="HOMOGENTISATE PHYTYLTRANSFERASE 1, CHLOROPLASTIC"/>
    <property type="match status" value="1"/>
</dbReference>
<evidence type="ECO:0000256" key="5">
    <source>
        <dbReference type="ARBA" id="ARBA00022989"/>
    </source>
</evidence>
<reference evidence="8" key="1">
    <citation type="submission" date="2023-03" db="EMBL/GenBank/DDBJ databases">
        <authorList>
            <person name="Julca I."/>
        </authorList>
    </citation>
    <scope>NUCLEOTIDE SEQUENCE</scope>
</reference>
<feature type="transmembrane region" description="Helical" evidence="7">
    <location>
        <begin position="252"/>
        <end position="274"/>
    </location>
</feature>
<comment type="subcellular location">
    <subcellularLocation>
        <location evidence="1">Plastid</location>
        <location evidence="1">Chloroplast membrane</location>
        <topology evidence="1">Multi-pass membrane protein</topology>
    </subcellularLocation>
</comment>
<dbReference type="AlphaFoldDB" id="A0AAV1CU05"/>
<evidence type="ECO:0000256" key="2">
    <source>
        <dbReference type="ARBA" id="ARBA00005985"/>
    </source>
</evidence>
<keyword evidence="5 7" id="KW-1133">Transmembrane helix</keyword>
<feature type="transmembrane region" description="Helical" evidence="7">
    <location>
        <begin position="225"/>
        <end position="245"/>
    </location>
</feature>
<organism evidence="8 9">
    <name type="scientific">Oldenlandia corymbosa var. corymbosa</name>
    <dbReference type="NCBI Taxonomy" id="529605"/>
    <lineage>
        <taxon>Eukaryota</taxon>
        <taxon>Viridiplantae</taxon>
        <taxon>Streptophyta</taxon>
        <taxon>Embryophyta</taxon>
        <taxon>Tracheophyta</taxon>
        <taxon>Spermatophyta</taxon>
        <taxon>Magnoliopsida</taxon>
        <taxon>eudicotyledons</taxon>
        <taxon>Gunneridae</taxon>
        <taxon>Pentapetalae</taxon>
        <taxon>asterids</taxon>
        <taxon>lamiids</taxon>
        <taxon>Gentianales</taxon>
        <taxon>Rubiaceae</taxon>
        <taxon>Rubioideae</taxon>
        <taxon>Spermacoceae</taxon>
        <taxon>Hedyotis-Oldenlandia complex</taxon>
        <taxon>Oldenlandia</taxon>
    </lineage>
</organism>
<dbReference type="InterPro" id="IPR044878">
    <property type="entry name" value="UbiA_sf"/>
</dbReference>
<dbReference type="InterPro" id="IPR000537">
    <property type="entry name" value="UbiA_prenyltransferase"/>
</dbReference>
<keyword evidence="4 7" id="KW-0812">Transmembrane</keyword>
<feature type="transmembrane region" description="Helical" evidence="7">
    <location>
        <begin position="197"/>
        <end position="219"/>
    </location>
</feature>
<dbReference type="Proteomes" id="UP001161247">
    <property type="component" value="Chromosome 3"/>
</dbReference>
<dbReference type="GO" id="GO:0016765">
    <property type="term" value="F:transferase activity, transferring alkyl or aryl (other than methyl) groups"/>
    <property type="evidence" value="ECO:0007669"/>
    <property type="project" value="InterPro"/>
</dbReference>
<evidence type="ECO:0000256" key="7">
    <source>
        <dbReference type="SAM" id="Phobius"/>
    </source>
</evidence>
<dbReference type="Pfam" id="PF01040">
    <property type="entry name" value="UbiA"/>
    <property type="match status" value="1"/>
</dbReference>
<feature type="transmembrane region" description="Helical" evidence="7">
    <location>
        <begin position="149"/>
        <end position="170"/>
    </location>
</feature>
<evidence type="ECO:0000256" key="4">
    <source>
        <dbReference type="ARBA" id="ARBA00022692"/>
    </source>
</evidence>
<protein>
    <submittedName>
        <fullName evidence="8">OLC1v1035865C1</fullName>
    </submittedName>
</protein>
<evidence type="ECO:0000313" key="9">
    <source>
        <dbReference type="Proteomes" id="UP001161247"/>
    </source>
</evidence>
<comment type="similarity">
    <text evidence="2">Belongs to the UbiA prenyltransferase family.</text>
</comment>
<keyword evidence="3" id="KW-0808">Transferase</keyword>
<sequence>MVSKGCLKQLSFSLSLAETTGFCSLNSGGPDVYKCKRWKKVEKQLVPKAIYISWRKRIIPKTNYYVDANPKRKLSVAFSRKGSDNYMVNAAASNEELFESQVLHSNSSFKTLHGHFNVFYRFSRLHIFFGKVWGLVAISLLVVEKISDFTPSFFIGLFQVLTACFLTHVYTNGLNHLEDIEIDRINKPYRPLASGEYSFTTGVILTLSSALMAVGVGWIVGSPHLFLFILMNLMAATAYSLNVPYLRWKSNAYLAAFCIFIGLAPSGLAAYLHIQTFVFGRPALLSKPIMSALTKACFAAVVVALFKDIPDVAGDKIHGVQSLAVKFGGKKVFWICIFLLQIGYLAGVSAGLTSSNNWCKFITVAGHLFLSLTLWSRAKCVDVGSKEETSSFYMFLLKLFSVESLLIPFMR</sequence>
<feature type="transmembrane region" description="Helical" evidence="7">
    <location>
        <begin position="332"/>
        <end position="352"/>
    </location>
</feature>
<evidence type="ECO:0000256" key="6">
    <source>
        <dbReference type="ARBA" id="ARBA00023136"/>
    </source>
</evidence>
<dbReference type="Gene3D" id="1.10.357.140">
    <property type="entry name" value="UbiA prenyltransferase"/>
    <property type="match status" value="1"/>
</dbReference>
<feature type="transmembrane region" description="Helical" evidence="7">
    <location>
        <begin position="125"/>
        <end position="143"/>
    </location>
</feature>
<accession>A0AAV1CU05</accession>
<keyword evidence="9" id="KW-1185">Reference proteome</keyword>
<proteinExistence type="inferred from homology"/>
<keyword evidence="6 7" id="KW-0472">Membrane</keyword>